<evidence type="ECO:0000313" key="9">
    <source>
        <dbReference type="EMBL" id="KAJ4387330.1"/>
    </source>
</evidence>
<feature type="transmembrane region" description="Helical" evidence="7">
    <location>
        <begin position="523"/>
        <end position="541"/>
    </location>
</feature>
<keyword evidence="10" id="KW-1185">Reference proteome</keyword>
<evidence type="ECO:0000256" key="4">
    <source>
        <dbReference type="ARBA" id="ARBA00022989"/>
    </source>
</evidence>
<feature type="transmembrane region" description="Helical" evidence="7">
    <location>
        <begin position="476"/>
        <end position="503"/>
    </location>
</feature>
<keyword evidence="5 7" id="KW-0472">Membrane</keyword>
<accession>A0A9W9CT88</accession>
<feature type="transmembrane region" description="Helical" evidence="7">
    <location>
        <begin position="237"/>
        <end position="258"/>
    </location>
</feature>
<keyword evidence="3 7" id="KW-0812">Transmembrane</keyword>
<feature type="compositionally biased region" description="Polar residues" evidence="6">
    <location>
        <begin position="45"/>
        <end position="59"/>
    </location>
</feature>
<dbReference type="SUPFAM" id="SSF103473">
    <property type="entry name" value="MFS general substrate transporter"/>
    <property type="match status" value="1"/>
</dbReference>
<dbReference type="PANTHER" id="PTHR23504">
    <property type="entry name" value="MAJOR FACILITATOR SUPERFAMILY DOMAIN-CONTAINING PROTEIN 10"/>
    <property type="match status" value="1"/>
</dbReference>
<evidence type="ECO:0000256" key="1">
    <source>
        <dbReference type="ARBA" id="ARBA00004141"/>
    </source>
</evidence>
<evidence type="ECO:0000259" key="8">
    <source>
        <dbReference type="PROSITE" id="PS50850"/>
    </source>
</evidence>
<feature type="transmembrane region" description="Helical" evidence="7">
    <location>
        <begin position="179"/>
        <end position="200"/>
    </location>
</feature>
<dbReference type="Pfam" id="PF07690">
    <property type="entry name" value="MFS_1"/>
    <property type="match status" value="1"/>
</dbReference>
<dbReference type="InterPro" id="IPR011701">
    <property type="entry name" value="MFS"/>
</dbReference>
<dbReference type="Proteomes" id="UP001140453">
    <property type="component" value="Unassembled WGS sequence"/>
</dbReference>
<organism evidence="9 10">
    <name type="scientific">Gnomoniopsis smithogilvyi</name>
    <dbReference type="NCBI Taxonomy" id="1191159"/>
    <lineage>
        <taxon>Eukaryota</taxon>
        <taxon>Fungi</taxon>
        <taxon>Dikarya</taxon>
        <taxon>Ascomycota</taxon>
        <taxon>Pezizomycotina</taxon>
        <taxon>Sordariomycetes</taxon>
        <taxon>Sordariomycetidae</taxon>
        <taxon>Diaporthales</taxon>
        <taxon>Gnomoniaceae</taxon>
        <taxon>Gnomoniopsis</taxon>
    </lineage>
</organism>
<protein>
    <recommendedName>
        <fullName evidence="8">Major facilitator superfamily (MFS) profile domain-containing protein</fullName>
    </recommendedName>
</protein>
<proteinExistence type="predicted"/>
<sequence>MAQNQTATSSQQPQLTLSPPSQVDLMEDYNEKAERESSDDYDHFLNQNMPRSGLTSSASSITAFDPLSSADREKVYHSESDDDLAKDYSSSARLLSNRYEDEETAPEPKKAGPESVTWASLPHKGQLLILFLCRMVDFLQVATLQAYIFYQLRHMAQQQILDTDSTEGVSSDAQISAQAGLLTGGFTGAQVLTAIFWGKIADSPKFYGGRKMVLLIGTLGTSIACFGYGFSTCFATAMFWRVFAGTVNGLVGIIRTMISEITVERKYQSRAFLILPMSFNVAGILGPILGGWLADPAVTLPEWFAPGAPFYFSLVETYPFALPSIVNGLALFAVFLAVLFGLEETSKTKKGTYDCGLYAAARVKAFVLRRPLDYVYHDTTGYDQIDMQLTEKTEKPVPTVPGQKKKATLPFSRLWTKNVIFTLLSQALYDFHLGAFTNIWTLFLSTPRPGFTSPSVETIPVASEIESRGLGKRNMLWFAGGLGMPSSTVGNATSILGVLGMLLQVVMYPPVHARLGTLRSFRYFLVIFPVAYLLVPFLATLPQTQNADGSTTVSSVLWFAIVFILFLHTSARTMTLPASIILLNNCSPHPSVLGTIHGLGQSVSAGFRTVGPIVGGAWYGMGLDWGMVAFSWWAVAVASLVGSIASLLIYEGTGREIVLEDEEE</sequence>
<feature type="region of interest" description="Disordered" evidence="6">
    <location>
        <begin position="1"/>
        <end position="59"/>
    </location>
</feature>
<evidence type="ECO:0000256" key="6">
    <source>
        <dbReference type="SAM" id="MobiDB-lite"/>
    </source>
</evidence>
<evidence type="ECO:0000256" key="7">
    <source>
        <dbReference type="SAM" id="Phobius"/>
    </source>
</evidence>
<dbReference type="OrthoDB" id="10262656at2759"/>
<reference evidence="9" key="1">
    <citation type="submission" date="2022-10" db="EMBL/GenBank/DDBJ databases">
        <title>Tapping the CABI collections for fungal endophytes: first genome assemblies for Collariella, Neodidymelliopsis, Ascochyta clinopodiicola, Didymella pomorum, Didymosphaeria variabile, Neocosmospora piperis and Neocucurbitaria cava.</title>
        <authorList>
            <person name="Hill R."/>
        </authorList>
    </citation>
    <scope>NUCLEOTIDE SEQUENCE</scope>
    <source>
        <strain evidence="9">IMI 355082</strain>
    </source>
</reference>
<dbReference type="GO" id="GO:0016020">
    <property type="term" value="C:membrane"/>
    <property type="evidence" value="ECO:0007669"/>
    <property type="project" value="UniProtKB-SubCell"/>
</dbReference>
<dbReference type="InterPro" id="IPR036259">
    <property type="entry name" value="MFS_trans_sf"/>
</dbReference>
<feature type="region of interest" description="Disordered" evidence="6">
    <location>
        <begin position="96"/>
        <end position="117"/>
    </location>
</feature>
<dbReference type="PANTHER" id="PTHR23504:SF16">
    <property type="entry name" value="TRANSPORTER, PUTATIVE (AFU_ORTHOLOGUE AFUA_1G13970)-RELATED"/>
    <property type="match status" value="1"/>
</dbReference>
<evidence type="ECO:0000256" key="2">
    <source>
        <dbReference type="ARBA" id="ARBA00022448"/>
    </source>
</evidence>
<dbReference type="GO" id="GO:0022857">
    <property type="term" value="F:transmembrane transporter activity"/>
    <property type="evidence" value="ECO:0007669"/>
    <property type="project" value="InterPro"/>
</dbReference>
<dbReference type="AlphaFoldDB" id="A0A9W9CT88"/>
<feature type="transmembrane region" description="Helical" evidence="7">
    <location>
        <begin position="212"/>
        <end position="231"/>
    </location>
</feature>
<evidence type="ECO:0000256" key="5">
    <source>
        <dbReference type="ARBA" id="ARBA00023136"/>
    </source>
</evidence>
<evidence type="ECO:0000313" key="10">
    <source>
        <dbReference type="Proteomes" id="UP001140453"/>
    </source>
</evidence>
<dbReference type="InterPro" id="IPR020846">
    <property type="entry name" value="MFS_dom"/>
</dbReference>
<feature type="compositionally biased region" description="Low complexity" evidence="6">
    <location>
        <begin position="8"/>
        <end position="22"/>
    </location>
</feature>
<comment type="caution">
    <text evidence="9">The sequence shown here is derived from an EMBL/GenBank/DDBJ whole genome shotgun (WGS) entry which is preliminary data.</text>
</comment>
<keyword evidence="4 7" id="KW-1133">Transmembrane helix</keyword>
<feature type="transmembrane region" description="Helical" evidence="7">
    <location>
        <begin position="553"/>
        <end position="571"/>
    </location>
</feature>
<feature type="domain" description="Major facilitator superfamily (MFS) profile" evidence="8">
    <location>
        <begin position="126"/>
        <end position="654"/>
    </location>
</feature>
<gene>
    <name evidence="9" type="ORF">N0V93_007919</name>
</gene>
<dbReference type="Gene3D" id="1.20.1250.20">
    <property type="entry name" value="MFS general substrate transporter like domains"/>
    <property type="match status" value="1"/>
</dbReference>
<feature type="transmembrane region" description="Helical" evidence="7">
    <location>
        <begin position="270"/>
        <end position="294"/>
    </location>
</feature>
<name>A0A9W9CT88_9PEZI</name>
<feature type="compositionally biased region" description="Basic and acidic residues" evidence="6">
    <location>
        <begin position="29"/>
        <end position="43"/>
    </location>
</feature>
<feature type="transmembrane region" description="Helical" evidence="7">
    <location>
        <begin position="127"/>
        <end position="150"/>
    </location>
</feature>
<feature type="transmembrane region" description="Helical" evidence="7">
    <location>
        <begin position="630"/>
        <end position="650"/>
    </location>
</feature>
<keyword evidence="2" id="KW-0813">Transport</keyword>
<comment type="subcellular location">
    <subcellularLocation>
        <location evidence="1">Membrane</location>
        <topology evidence="1">Multi-pass membrane protein</topology>
    </subcellularLocation>
</comment>
<dbReference type="PROSITE" id="PS50850">
    <property type="entry name" value="MFS"/>
    <property type="match status" value="1"/>
</dbReference>
<dbReference type="EMBL" id="JAPEVB010000005">
    <property type="protein sequence ID" value="KAJ4387330.1"/>
    <property type="molecule type" value="Genomic_DNA"/>
</dbReference>
<feature type="transmembrane region" description="Helical" evidence="7">
    <location>
        <begin position="320"/>
        <end position="342"/>
    </location>
</feature>
<evidence type="ECO:0000256" key="3">
    <source>
        <dbReference type="ARBA" id="ARBA00022692"/>
    </source>
</evidence>